<dbReference type="OrthoDB" id="9775346at2"/>
<name>A0A420E8I7_9ALTE</name>
<accession>A0A420E8I7</accession>
<keyword evidence="2" id="KW-1185">Reference proteome</keyword>
<reference evidence="1 2" key="1">
    <citation type="submission" date="2018-09" db="EMBL/GenBank/DDBJ databases">
        <authorList>
            <person name="Wang Z."/>
        </authorList>
    </citation>
    <scope>NUCLEOTIDE SEQUENCE [LARGE SCALE GENOMIC DNA]</scope>
    <source>
        <strain evidence="1 2">ALS 81</strain>
    </source>
</reference>
<dbReference type="Gene3D" id="1.25.10.90">
    <property type="match status" value="1"/>
</dbReference>
<dbReference type="PANTHER" id="PTHR34070:SF1">
    <property type="entry name" value="DNA ALKYLATION REPAIR PROTEIN"/>
    <property type="match status" value="1"/>
</dbReference>
<dbReference type="CDD" id="cd06561">
    <property type="entry name" value="AlkD_like"/>
    <property type="match status" value="1"/>
</dbReference>
<dbReference type="InterPro" id="IPR014825">
    <property type="entry name" value="DNA_alkylation"/>
</dbReference>
<sequence length="240" mass="28005">MNQRPVKSAQQLIDSLESLANPEQALLSLRYMKSAPGDYAFGDQFLGVKMGPIRDLAKTYRNLPLSEVLLCLHSPWHEVRSCALVIWTLQFAKATAEQQQTIYRDYLANTDFINNWDLVDISTPKIVGLYLLDKPRNDLYQLVKSDVLWQRRIAVLACFPMIRNGESTDILKLCEVLLEDKEDLIHKACGWMLRELAKRNQAIVEQFLQDHYSQINRTQLRYAIERFEPELRQRYLKGQF</sequence>
<dbReference type="InterPro" id="IPR016024">
    <property type="entry name" value="ARM-type_fold"/>
</dbReference>
<evidence type="ECO:0000313" key="2">
    <source>
        <dbReference type="Proteomes" id="UP000286482"/>
    </source>
</evidence>
<proteinExistence type="predicted"/>
<dbReference type="RefSeq" id="WP_120355773.1">
    <property type="nucleotide sequence ID" value="NZ_RAQO01000008.1"/>
</dbReference>
<dbReference type="PANTHER" id="PTHR34070">
    <property type="entry name" value="ARMADILLO-TYPE FOLD"/>
    <property type="match status" value="1"/>
</dbReference>
<dbReference type="SUPFAM" id="SSF48371">
    <property type="entry name" value="ARM repeat"/>
    <property type="match status" value="1"/>
</dbReference>
<comment type="caution">
    <text evidence="1">The sequence shown here is derived from an EMBL/GenBank/DDBJ whole genome shotgun (WGS) entry which is preliminary data.</text>
</comment>
<dbReference type="Proteomes" id="UP000286482">
    <property type="component" value="Unassembled WGS sequence"/>
</dbReference>
<dbReference type="EMBL" id="RAQO01000008">
    <property type="protein sequence ID" value="RKF15687.1"/>
    <property type="molecule type" value="Genomic_DNA"/>
</dbReference>
<evidence type="ECO:0000313" key="1">
    <source>
        <dbReference type="EMBL" id="RKF15687.1"/>
    </source>
</evidence>
<gene>
    <name evidence="1" type="ORF">DBZ36_15000</name>
</gene>
<protein>
    <submittedName>
        <fullName evidence="1">DNA alkylation repair protein</fullName>
    </submittedName>
</protein>
<organism evidence="1 2">
    <name type="scientific">Alginatibacterium sediminis</name>
    <dbReference type="NCBI Taxonomy" id="2164068"/>
    <lineage>
        <taxon>Bacteria</taxon>
        <taxon>Pseudomonadati</taxon>
        <taxon>Pseudomonadota</taxon>
        <taxon>Gammaproteobacteria</taxon>
        <taxon>Alteromonadales</taxon>
        <taxon>Alteromonadaceae</taxon>
        <taxon>Alginatibacterium</taxon>
    </lineage>
</organism>
<dbReference type="Pfam" id="PF08713">
    <property type="entry name" value="DNA_alkylation"/>
    <property type="match status" value="1"/>
</dbReference>
<dbReference type="AlphaFoldDB" id="A0A420E8I7"/>